<dbReference type="PANTHER" id="PTHR45138:SF9">
    <property type="entry name" value="DIGUANYLATE CYCLASE DGCM-RELATED"/>
    <property type="match status" value="1"/>
</dbReference>
<dbReference type="FunFam" id="3.30.70.270:FF:000001">
    <property type="entry name" value="Diguanylate cyclase domain protein"/>
    <property type="match status" value="1"/>
</dbReference>
<evidence type="ECO:0000256" key="3">
    <source>
        <dbReference type="ARBA" id="ARBA00034247"/>
    </source>
</evidence>
<dbReference type="CDD" id="cd12915">
    <property type="entry name" value="PDC2_DGC_like"/>
    <property type="match status" value="1"/>
</dbReference>
<dbReference type="EC" id="2.7.7.65" evidence="2"/>
<dbReference type="Gene3D" id="3.30.450.20">
    <property type="entry name" value="PAS domain"/>
    <property type="match status" value="2"/>
</dbReference>
<evidence type="ECO:0000313" key="6">
    <source>
        <dbReference type="EMBL" id="PPU48455.1"/>
    </source>
</evidence>
<dbReference type="InterPro" id="IPR029787">
    <property type="entry name" value="Nucleotide_cyclase"/>
</dbReference>
<dbReference type="GO" id="GO:0043709">
    <property type="term" value="P:cell adhesion involved in single-species biofilm formation"/>
    <property type="evidence" value="ECO:0007669"/>
    <property type="project" value="TreeGrafter"/>
</dbReference>
<name>A0A2S7BTC0_9XANT</name>
<reference evidence="6 7" key="1">
    <citation type="submission" date="2016-08" db="EMBL/GenBank/DDBJ databases">
        <authorList>
            <person name="Seilhamer J.J."/>
        </authorList>
    </citation>
    <scope>NUCLEOTIDE SEQUENCE [LARGE SCALE GENOMIC DNA]</scope>
    <source>
        <strain evidence="6 7">CFBP7245</strain>
    </source>
</reference>
<dbReference type="Gene3D" id="3.30.70.270">
    <property type="match status" value="1"/>
</dbReference>
<dbReference type="RefSeq" id="WP_104617665.1">
    <property type="nucleotide sequence ID" value="NZ_CP167817.1"/>
</dbReference>
<feature type="domain" description="GGDEF" evidence="5">
    <location>
        <begin position="364"/>
        <end position="501"/>
    </location>
</feature>
<dbReference type="PROSITE" id="PS50887">
    <property type="entry name" value="GGDEF"/>
    <property type="match status" value="1"/>
</dbReference>
<feature type="transmembrane region" description="Helical" evidence="4">
    <location>
        <begin position="292"/>
        <end position="309"/>
    </location>
</feature>
<dbReference type="Proteomes" id="UP000238908">
    <property type="component" value="Unassembled WGS sequence"/>
</dbReference>
<evidence type="ECO:0000256" key="4">
    <source>
        <dbReference type="SAM" id="Phobius"/>
    </source>
</evidence>
<keyword evidence="4" id="KW-0472">Membrane</keyword>
<dbReference type="InterPro" id="IPR054327">
    <property type="entry name" value="His-kinase-like_sensor"/>
</dbReference>
<evidence type="ECO:0000256" key="2">
    <source>
        <dbReference type="ARBA" id="ARBA00012528"/>
    </source>
</evidence>
<comment type="cofactor">
    <cofactor evidence="1">
        <name>Mg(2+)</name>
        <dbReference type="ChEBI" id="CHEBI:18420"/>
    </cofactor>
</comment>
<dbReference type="InterPro" id="IPR029151">
    <property type="entry name" value="Sensor-like_sf"/>
</dbReference>
<dbReference type="SMART" id="SM00267">
    <property type="entry name" value="GGDEF"/>
    <property type="match status" value="1"/>
</dbReference>
<dbReference type="NCBIfam" id="TIGR00254">
    <property type="entry name" value="GGDEF"/>
    <property type="match status" value="1"/>
</dbReference>
<dbReference type="SUPFAM" id="SSF103190">
    <property type="entry name" value="Sensory domain-like"/>
    <property type="match status" value="1"/>
</dbReference>
<evidence type="ECO:0000259" key="5">
    <source>
        <dbReference type="PROSITE" id="PS50887"/>
    </source>
</evidence>
<dbReference type="EMBL" id="MDEE01000083">
    <property type="protein sequence ID" value="PPU48455.1"/>
    <property type="molecule type" value="Genomic_DNA"/>
</dbReference>
<feature type="transmembrane region" description="Helical" evidence="4">
    <location>
        <begin position="14"/>
        <end position="35"/>
    </location>
</feature>
<proteinExistence type="predicted"/>
<comment type="catalytic activity">
    <reaction evidence="3">
        <text>2 GTP = 3',3'-c-di-GMP + 2 diphosphate</text>
        <dbReference type="Rhea" id="RHEA:24898"/>
        <dbReference type="ChEBI" id="CHEBI:33019"/>
        <dbReference type="ChEBI" id="CHEBI:37565"/>
        <dbReference type="ChEBI" id="CHEBI:58805"/>
        <dbReference type="EC" id="2.7.7.65"/>
    </reaction>
</comment>
<dbReference type="InterPro" id="IPR050469">
    <property type="entry name" value="Diguanylate_Cyclase"/>
</dbReference>
<accession>A0A2S7BTC0</accession>
<dbReference type="GO" id="GO:1902201">
    <property type="term" value="P:negative regulation of bacterial-type flagellum-dependent cell motility"/>
    <property type="evidence" value="ECO:0007669"/>
    <property type="project" value="TreeGrafter"/>
</dbReference>
<evidence type="ECO:0000313" key="7">
    <source>
        <dbReference type="Proteomes" id="UP000238908"/>
    </source>
</evidence>
<protein>
    <recommendedName>
        <fullName evidence="2">diguanylate cyclase</fullName>
        <ecNumber evidence="2">2.7.7.65</ecNumber>
    </recommendedName>
</protein>
<dbReference type="InterPro" id="IPR000160">
    <property type="entry name" value="GGDEF_dom"/>
</dbReference>
<dbReference type="GO" id="GO:0052621">
    <property type="term" value="F:diguanylate cyclase activity"/>
    <property type="evidence" value="ECO:0007669"/>
    <property type="project" value="UniProtKB-EC"/>
</dbReference>
<gene>
    <name evidence="6" type="ORF">XdyCFBP7245_22890</name>
</gene>
<keyword evidence="4" id="KW-1133">Transmembrane helix</keyword>
<comment type="caution">
    <text evidence="6">The sequence shown here is derived from an EMBL/GenBank/DDBJ whole genome shotgun (WGS) entry which is preliminary data.</text>
</comment>
<dbReference type="AlphaFoldDB" id="A0A2S7BTC0"/>
<dbReference type="CDD" id="cd12914">
    <property type="entry name" value="PDC1_DGC_like"/>
    <property type="match status" value="1"/>
</dbReference>
<organism evidence="6 7">
    <name type="scientific">Xanthomonas dyei</name>
    <dbReference type="NCBI Taxonomy" id="743699"/>
    <lineage>
        <taxon>Bacteria</taxon>
        <taxon>Pseudomonadati</taxon>
        <taxon>Pseudomonadota</taxon>
        <taxon>Gammaproteobacteria</taxon>
        <taxon>Lysobacterales</taxon>
        <taxon>Lysobacteraceae</taxon>
        <taxon>Xanthomonas</taxon>
    </lineage>
</organism>
<dbReference type="Pfam" id="PF00990">
    <property type="entry name" value="GGDEF"/>
    <property type="match status" value="1"/>
</dbReference>
<evidence type="ECO:0000256" key="1">
    <source>
        <dbReference type="ARBA" id="ARBA00001946"/>
    </source>
</evidence>
<sequence>MASIRQQRLIIRSIPYFAVAMIVLLLGTNAYQAWIGYDYALKIARETTGNFSHSIAQHAEDAIKDAEILSLGVVERIEGDGLENIDKNRLQKLFRRQLSSLPELHGIFVYDENGKWVVTDKDVIPASANNSDREYFIYHKEHADEAIHVGDVITSRSTGELIIPVSRRINKRDGSFGGVFLVTLRVKYFSDFYAQFQLEEQGVVVLSSSAGKIMVRHPFDPAMIGKSIAQGDIFRMYLPRSPSGVAMVVSITDKVERMYGYERLGRYPLVVLAGKSKQAILAAWYASLSRSLLMLCLILFIPALFVVLISRQIRQTLRIEDELRLAYTAVEAIAMQDSLTGLANRRQLDAVLPAEIGRARRTALPLGVIMVDIDQFKLYNDRYGHPAGDLCIKAVANVLKNQARRAGNLAARYGGEELTVLLPSSDWAALKMTAERMVQRVVELSIEHLDSPYGHLTISVGACLFDSYNEEVSADELLRQADEALYAAKQAGRNCVRLAQRL</sequence>
<dbReference type="Pfam" id="PF22588">
    <property type="entry name" value="dCache_1_like"/>
    <property type="match status" value="1"/>
</dbReference>
<dbReference type="SUPFAM" id="SSF55073">
    <property type="entry name" value="Nucleotide cyclase"/>
    <property type="match status" value="1"/>
</dbReference>
<dbReference type="GO" id="GO:0005886">
    <property type="term" value="C:plasma membrane"/>
    <property type="evidence" value="ECO:0007669"/>
    <property type="project" value="TreeGrafter"/>
</dbReference>
<keyword evidence="4" id="KW-0812">Transmembrane</keyword>
<dbReference type="CDD" id="cd01949">
    <property type="entry name" value="GGDEF"/>
    <property type="match status" value="1"/>
</dbReference>
<dbReference type="InterPro" id="IPR043128">
    <property type="entry name" value="Rev_trsase/Diguanyl_cyclase"/>
</dbReference>
<dbReference type="PANTHER" id="PTHR45138">
    <property type="entry name" value="REGULATORY COMPONENTS OF SENSORY TRANSDUCTION SYSTEM"/>
    <property type="match status" value="1"/>
</dbReference>